<proteinExistence type="predicted"/>
<dbReference type="Proteomes" id="UP000275652">
    <property type="component" value="Unassembled WGS sequence"/>
</dbReference>
<accession>A0A9X8E8C7</accession>
<name>A0A9X8E8C7_APHAT</name>
<feature type="non-terminal residue" evidence="1">
    <location>
        <position position="1"/>
    </location>
</feature>
<dbReference type="EMBL" id="QUTI01015786">
    <property type="protein sequence ID" value="RLO11475.1"/>
    <property type="molecule type" value="Genomic_DNA"/>
</dbReference>
<comment type="caution">
    <text evidence="1">The sequence shown here is derived from an EMBL/GenBank/DDBJ whole genome shotgun (WGS) entry which is preliminary data.</text>
</comment>
<sequence>QFQVHARHIRHRDELHQLWVISVAVTVHTIWTRRNAAKFDRRRLPPPQVLTETTYVLWLATIRRQLRLLEDDSPEHRHLLEATQLLLRQRGYRALSAKHPLGLQLRPSLA</sequence>
<organism evidence="1 2">
    <name type="scientific">Aphanomyces astaci</name>
    <name type="common">Crayfish plague agent</name>
    <dbReference type="NCBI Taxonomy" id="112090"/>
    <lineage>
        <taxon>Eukaryota</taxon>
        <taxon>Sar</taxon>
        <taxon>Stramenopiles</taxon>
        <taxon>Oomycota</taxon>
        <taxon>Saprolegniomycetes</taxon>
        <taxon>Saprolegniales</taxon>
        <taxon>Verrucalvaceae</taxon>
        <taxon>Aphanomyces</taxon>
    </lineage>
</organism>
<reference evidence="1 2" key="1">
    <citation type="journal article" date="2018" name="J. Invertebr. Pathol.">
        <title>New genotyping method for the causative agent of crayfish plague (Aphanomyces astaci) based on whole genome data.</title>
        <authorList>
            <person name="Minardi D."/>
            <person name="Studholme D.J."/>
            <person name="van der Giezen M."/>
            <person name="Pretto T."/>
            <person name="Oidtmann B."/>
        </authorList>
    </citation>
    <scope>NUCLEOTIDE SEQUENCE [LARGE SCALE GENOMIC DNA]</scope>
    <source>
        <strain evidence="1 2">KB13</strain>
    </source>
</reference>
<evidence type="ECO:0000313" key="1">
    <source>
        <dbReference type="EMBL" id="RLO11475.1"/>
    </source>
</evidence>
<gene>
    <name evidence="1" type="ORF">DYB28_010694</name>
</gene>
<dbReference type="AlphaFoldDB" id="A0A9X8E8C7"/>
<evidence type="ECO:0000313" key="2">
    <source>
        <dbReference type="Proteomes" id="UP000275652"/>
    </source>
</evidence>
<protein>
    <submittedName>
        <fullName evidence="1">Uncharacterized protein</fullName>
    </submittedName>
</protein>